<evidence type="ECO:0000313" key="1">
    <source>
        <dbReference type="EMBL" id="TMS33032.1"/>
    </source>
</evidence>
<accession>A0A4U8UJB6</accession>
<sequence>MFLLFENVSAPFYPLEVSDGHTLARKLRFPETSADVALETAKPTDIPEATSNPPFDHGRLTCFPKRCTLSTRIVLQGR</sequence>
<dbReference type="AlphaFoldDB" id="A0A4U8UJB6"/>
<comment type="caution">
    <text evidence="1">The sequence shown here is derived from an EMBL/GenBank/DDBJ whole genome shotgun (WGS) entry which is preliminary data.</text>
</comment>
<dbReference type="EMBL" id="AZBU02000001">
    <property type="protein sequence ID" value="TMS33032.1"/>
    <property type="molecule type" value="Genomic_DNA"/>
</dbReference>
<evidence type="ECO:0000313" key="2">
    <source>
        <dbReference type="Proteomes" id="UP000298663"/>
    </source>
</evidence>
<name>A0A4U8UJB6_STECR</name>
<keyword evidence="2" id="KW-1185">Reference proteome</keyword>
<dbReference type="Proteomes" id="UP000298663">
    <property type="component" value="Unassembled WGS sequence"/>
</dbReference>
<protein>
    <submittedName>
        <fullName evidence="1">Uncharacterized protein</fullName>
    </submittedName>
</protein>
<gene>
    <name evidence="1" type="ORF">L596_000816</name>
</gene>
<organism evidence="1 2">
    <name type="scientific">Steinernema carpocapsae</name>
    <name type="common">Entomopathogenic nematode</name>
    <dbReference type="NCBI Taxonomy" id="34508"/>
    <lineage>
        <taxon>Eukaryota</taxon>
        <taxon>Metazoa</taxon>
        <taxon>Ecdysozoa</taxon>
        <taxon>Nematoda</taxon>
        <taxon>Chromadorea</taxon>
        <taxon>Rhabditida</taxon>
        <taxon>Tylenchina</taxon>
        <taxon>Panagrolaimomorpha</taxon>
        <taxon>Strongyloidoidea</taxon>
        <taxon>Steinernematidae</taxon>
        <taxon>Steinernema</taxon>
    </lineage>
</organism>
<reference evidence="1 2" key="2">
    <citation type="journal article" date="2019" name="G3 (Bethesda)">
        <title>Hybrid Assembly of the Genome of the Entomopathogenic Nematode Steinernema carpocapsae Identifies the X-Chromosome.</title>
        <authorList>
            <person name="Serra L."/>
            <person name="Macchietto M."/>
            <person name="Macias-Munoz A."/>
            <person name="McGill C.J."/>
            <person name="Rodriguez I.M."/>
            <person name="Rodriguez B."/>
            <person name="Murad R."/>
            <person name="Mortazavi A."/>
        </authorList>
    </citation>
    <scope>NUCLEOTIDE SEQUENCE [LARGE SCALE GENOMIC DNA]</scope>
    <source>
        <strain evidence="1 2">ALL</strain>
    </source>
</reference>
<proteinExistence type="predicted"/>
<reference evidence="1 2" key="1">
    <citation type="journal article" date="2015" name="Genome Biol.">
        <title>Comparative genomics of Steinernema reveals deeply conserved gene regulatory networks.</title>
        <authorList>
            <person name="Dillman A.R."/>
            <person name="Macchietto M."/>
            <person name="Porter C.F."/>
            <person name="Rogers A."/>
            <person name="Williams B."/>
            <person name="Antoshechkin I."/>
            <person name="Lee M.M."/>
            <person name="Goodwin Z."/>
            <person name="Lu X."/>
            <person name="Lewis E.E."/>
            <person name="Goodrich-Blair H."/>
            <person name="Stock S.P."/>
            <person name="Adams B.J."/>
            <person name="Sternberg P.W."/>
            <person name="Mortazavi A."/>
        </authorList>
    </citation>
    <scope>NUCLEOTIDE SEQUENCE [LARGE SCALE GENOMIC DNA]</scope>
    <source>
        <strain evidence="1 2">ALL</strain>
    </source>
</reference>